<organism evidence="1 2">
    <name type="scientific">Sphaeroforma arctica JP610</name>
    <dbReference type="NCBI Taxonomy" id="667725"/>
    <lineage>
        <taxon>Eukaryota</taxon>
        <taxon>Ichthyosporea</taxon>
        <taxon>Ichthyophonida</taxon>
        <taxon>Sphaeroforma</taxon>
    </lineage>
</organism>
<accession>A0A0L0F8L7</accession>
<evidence type="ECO:0000313" key="2">
    <source>
        <dbReference type="Proteomes" id="UP000054560"/>
    </source>
</evidence>
<evidence type="ECO:0008006" key="3">
    <source>
        <dbReference type="Google" id="ProtNLM"/>
    </source>
</evidence>
<feature type="non-terminal residue" evidence="1">
    <location>
        <position position="51"/>
    </location>
</feature>
<proteinExistence type="predicted"/>
<dbReference type="RefSeq" id="XP_014146360.1">
    <property type="nucleotide sequence ID" value="XM_014290885.1"/>
</dbReference>
<dbReference type="EMBL" id="KQ247019">
    <property type="protein sequence ID" value="KNC72458.1"/>
    <property type="molecule type" value="Genomic_DNA"/>
</dbReference>
<dbReference type="Proteomes" id="UP000054560">
    <property type="component" value="Unassembled WGS sequence"/>
</dbReference>
<name>A0A0L0F8L7_9EUKA</name>
<sequence>MEGFARTLLGLNEANDEIRHQAEVAFGQYTQDADTCIPMFISTMQSVDDAN</sequence>
<keyword evidence="2" id="KW-1185">Reference proteome</keyword>
<dbReference type="AlphaFoldDB" id="A0A0L0F8L7"/>
<protein>
    <recommendedName>
        <fullName evidence="3">Importin N-terminal domain-containing protein</fullName>
    </recommendedName>
</protein>
<dbReference type="GeneID" id="25915487"/>
<gene>
    <name evidence="1" type="ORF">SARC_14983</name>
</gene>
<evidence type="ECO:0000313" key="1">
    <source>
        <dbReference type="EMBL" id="KNC72458.1"/>
    </source>
</evidence>
<reference evidence="1 2" key="1">
    <citation type="submission" date="2011-02" db="EMBL/GenBank/DDBJ databases">
        <title>The Genome Sequence of Sphaeroforma arctica JP610.</title>
        <authorList>
            <consortium name="The Broad Institute Genome Sequencing Platform"/>
            <person name="Russ C."/>
            <person name="Cuomo C."/>
            <person name="Young S.K."/>
            <person name="Zeng Q."/>
            <person name="Gargeya S."/>
            <person name="Alvarado L."/>
            <person name="Berlin A."/>
            <person name="Chapman S.B."/>
            <person name="Chen Z."/>
            <person name="Freedman E."/>
            <person name="Gellesch M."/>
            <person name="Goldberg J."/>
            <person name="Griggs A."/>
            <person name="Gujja S."/>
            <person name="Heilman E."/>
            <person name="Heiman D."/>
            <person name="Howarth C."/>
            <person name="Mehta T."/>
            <person name="Neiman D."/>
            <person name="Pearson M."/>
            <person name="Roberts A."/>
            <person name="Saif S."/>
            <person name="Shea T."/>
            <person name="Shenoy N."/>
            <person name="Sisk P."/>
            <person name="Stolte C."/>
            <person name="Sykes S."/>
            <person name="White J."/>
            <person name="Yandava C."/>
            <person name="Burger G."/>
            <person name="Gray M.W."/>
            <person name="Holland P.W.H."/>
            <person name="King N."/>
            <person name="Lang F.B.F."/>
            <person name="Roger A.J."/>
            <person name="Ruiz-Trillo I."/>
            <person name="Haas B."/>
            <person name="Nusbaum C."/>
            <person name="Birren B."/>
        </authorList>
    </citation>
    <scope>NUCLEOTIDE SEQUENCE [LARGE SCALE GENOMIC DNA]</scope>
    <source>
        <strain evidence="1 2">JP610</strain>
    </source>
</reference>